<accession>A0A3S0PW32</accession>
<dbReference type="AlphaFoldDB" id="A0A3S0PW32"/>
<dbReference type="Pfam" id="PF13205">
    <property type="entry name" value="Big_5"/>
    <property type="match status" value="3"/>
</dbReference>
<comment type="similarity">
    <text evidence="1">Belongs to the ice-binding protein family.</text>
</comment>
<evidence type="ECO:0000259" key="4">
    <source>
        <dbReference type="Pfam" id="PF13205"/>
    </source>
</evidence>
<dbReference type="Gene3D" id="2.60.40.1220">
    <property type="match status" value="3"/>
</dbReference>
<gene>
    <name evidence="5" type="ORF">EKL98_09790</name>
</gene>
<evidence type="ECO:0000256" key="3">
    <source>
        <dbReference type="SAM" id="SignalP"/>
    </source>
</evidence>
<dbReference type="InterPro" id="IPR021884">
    <property type="entry name" value="Ice-bd_prot"/>
</dbReference>
<dbReference type="InterPro" id="IPR032812">
    <property type="entry name" value="SbsA_Ig"/>
</dbReference>
<feature type="signal peptide" evidence="3">
    <location>
        <begin position="1"/>
        <end position="24"/>
    </location>
</feature>
<dbReference type="PROSITE" id="PS51257">
    <property type="entry name" value="PROKAR_LIPOPROTEIN"/>
    <property type="match status" value="1"/>
</dbReference>
<dbReference type="Pfam" id="PF11999">
    <property type="entry name" value="Ice_binding"/>
    <property type="match status" value="1"/>
</dbReference>
<evidence type="ECO:0000313" key="5">
    <source>
        <dbReference type="EMBL" id="RTZ04118.1"/>
    </source>
</evidence>
<reference evidence="5 6" key="1">
    <citation type="submission" date="2018-12" db="EMBL/GenBank/DDBJ databases">
        <title>Flavobacterium sp. nov., isolated from glacier ice.</title>
        <authorList>
            <person name="Liu Q."/>
            <person name="Xin Y.-H."/>
        </authorList>
    </citation>
    <scope>NUCLEOTIDE SEQUENCE [LARGE SCALE GENOMIC DNA]</scope>
    <source>
        <strain evidence="5 6">RB1N8</strain>
    </source>
</reference>
<dbReference type="EMBL" id="RYDJ01000010">
    <property type="protein sequence ID" value="RTZ04118.1"/>
    <property type="molecule type" value="Genomic_DNA"/>
</dbReference>
<feature type="domain" description="SbsA Ig-like" evidence="4">
    <location>
        <begin position="134"/>
        <end position="235"/>
    </location>
</feature>
<evidence type="ECO:0000256" key="1">
    <source>
        <dbReference type="ARBA" id="ARBA00005445"/>
    </source>
</evidence>
<dbReference type="RefSeq" id="WP_126562179.1">
    <property type="nucleotide sequence ID" value="NZ_RYDJ01000010.1"/>
</dbReference>
<comment type="caution">
    <text evidence="5">The sequence shown here is derived from an EMBL/GenBank/DDBJ whole genome shotgun (WGS) entry which is preliminary data.</text>
</comment>
<dbReference type="Proteomes" id="UP000280825">
    <property type="component" value="Unassembled WGS sequence"/>
</dbReference>
<evidence type="ECO:0000313" key="6">
    <source>
        <dbReference type="Proteomes" id="UP000280825"/>
    </source>
</evidence>
<name>A0A3S0PW32_9FLAO</name>
<keyword evidence="2 3" id="KW-0732">Signal</keyword>
<dbReference type="InterPro" id="IPR014755">
    <property type="entry name" value="Cu-Rt/internalin_Ig-like"/>
</dbReference>
<feature type="chain" id="PRO_5018625123" evidence="3">
    <location>
        <begin position="25"/>
        <end position="563"/>
    </location>
</feature>
<organism evidence="5 6">
    <name type="scientific">Flavobacterium bomense</name>
    <dbReference type="NCBI Taxonomy" id="2497483"/>
    <lineage>
        <taxon>Bacteria</taxon>
        <taxon>Pseudomonadati</taxon>
        <taxon>Bacteroidota</taxon>
        <taxon>Flavobacteriia</taxon>
        <taxon>Flavobacteriales</taxon>
        <taxon>Flavobacteriaceae</taxon>
        <taxon>Flavobacterium</taxon>
    </lineage>
</organism>
<proteinExistence type="inferred from homology"/>
<evidence type="ECO:0000256" key="2">
    <source>
        <dbReference type="ARBA" id="ARBA00022729"/>
    </source>
</evidence>
<feature type="domain" description="SbsA Ig-like" evidence="4">
    <location>
        <begin position="238"/>
        <end position="339"/>
    </location>
</feature>
<keyword evidence="6" id="KW-1185">Reference proteome</keyword>
<feature type="domain" description="SbsA Ig-like" evidence="4">
    <location>
        <begin position="33"/>
        <end position="131"/>
    </location>
</feature>
<sequence length="563" mass="58094">MKIKNLLVTFAILFIALISGCAKDDFQEIDGVCPEVVSTSPENGAINVALDKSITVIFNEEMNASTFNQSSFTLQGSTLVTGTVSFSGTTATLDPTSPLSANTTYIGKIKTSVKDVMGNALQVDYVWTFSTGSTVTPMVIETDPLNNATNVFLNKVVAAEFNMPMNQATVNATNFTLKQGANSVAGTVTYNGTKAYFVPSIPLTVNTVYTSTITTGVKNIQGTSLANNFVWTFTTGATSGPSVVTTDPENNSSGVALNKTITAGFSVEMDPTTISNSTFTLKNGTTAVAGAISYSGTTLSFIPTSPLTAGTTYTATISTAAKNLAGTPLANDYVWNFSTSSNLVGNTVNLGSAERFGILSGVGVSNNAGFSVINNMDVGISPGVRSSITGFPPAVIINGAIYASDDTAPVGIAALLTQAKLDLTNAYLFAEGASYSAPITVSGDQGGKTLVAGIYKSTSTLLVQNGDLTLTGSATDVWIFQVASAFTTVGGAGGNIKLSGGALAKNVYWQTGSSATIGNYTKFEGNILALQSITMGAYSTANGRMLARNGAVVMTHTNIISKP</sequence>
<protein>
    <submittedName>
        <fullName evidence="5">DUF3494 domain-containing protein</fullName>
    </submittedName>
</protein>